<reference evidence="2 3" key="1">
    <citation type="submission" date="2016-11" db="EMBL/GenBank/DDBJ databases">
        <authorList>
            <person name="Jaros S."/>
            <person name="Januszkiewicz K."/>
            <person name="Wedrychowicz H."/>
        </authorList>
    </citation>
    <scope>NUCLEOTIDE SEQUENCE [LARGE SCALE GENOMIC DNA]</scope>
    <source>
        <strain evidence="2 3">DSM 29431</strain>
    </source>
</reference>
<organism evidence="2 3">
    <name type="scientific">Marivita hallyeonensis</name>
    <dbReference type="NCBI Taxonomy" id="996342"/>
    <lineage>
        <taxon>Bacteria</taxon>
        <taxon>Pseudomonadati</taxon>
        <taxon>Pseudomonadota</taxon>
        <taxon>Alphaproteobacteria</taxon>
        <taxon>Rhodobacterales</taxon>
        <taxon>Roseobacteraceae</taxon>
        <taxon>Marivita</taxon>
    </lineage>
</organism>
<sequence length="223" mass="24897">MRYRKLDRGRGTFDLSLFAIIGSLQIFLISIHIWMGLATRQNPAHVWPDMLNIARDYSLGELLNYALWVVIIACVFVAWRRARDPLLLATAFVYLLAFVDDAFQLHERSAYVVMALDFHLSYSAMIFTLAELVVWAFLGLIFFGVIVLTWPNATAETRAKLAPQAILFGVLVFLAVGIDVIHQLAEKRTLTAGIIGVIEDGGEMLVLTAMLAHALPTFGRDTS</sequence>
<keyword evidence="1" id="KW-0812">Transmembrane</keyword>
<keyword evidence="3" id="KW-1185">Reference proteome</keyword>
<feature type="transmembrane region" description="Helical" evidence="1">
    <location>
        <begin position="125"/>
        <end position="149"/>
    </location>
</feature>
<evidence type="ECO:0000256" key="1">
    <source>
        <dbReference type="SAM" id="Phobius"/>
    </source>
</evidence>
<gene>
    <name evidence="2" type="ORF">SAMN05443551_3729</name>
</gene>
<proteinExistence type="predicted"/>
<dbReference type="STRING" id="996342.SAMN05443551_3729"/>
<evidence type="ECO:0000313" key="2">
    <source>
        <dbReference type="EMBL" id="SHH94679.1"/>
    </source>
</evidence>
<dbReference type="AlphaFoldDB" id="A0A1M5X4E0"/>
<feature type="transmembrane region" description="Helical" evidence="1">
    <location>
        <begin position="86"/>
        <end position="105"/>
    </location>
</feature>
<keyword evidence="1" id="KW-0472">Membrane</keyword>
<accession>A0A1M5X4E0</accession>
<keyword evidence="1" id="KW-1133">Transmembrane helix</keyword>
<name>A0A1M5X4E0_9RHOB</name>
<protein>
    <submittedName>
        <fullName evidence="2">Uncharacterized protein</fullName>
    </submittedName>
</protein>
<dbReference type="RefSeq" id="WP_072779585.1">
    <property type="nucleotide sequence ID" value="NZ_FQXC01000005.1"/>
</dbReference>
<feature type="transmembrane region" description="Helical" evidence="1">
    <location>
        <begin position="12"/>
        <end position="37"/>
    </location>
</feature>
<evidence type="ECO:0000313" key="3">
    <source>
        <dbReference type="Proteomes" id="UP000184221"/>
    </source>
</evidence>
<feature type="transmembrane region" description="Helical" evidence="1">
    <location>
        <begin position="57"/>
        <end position="79"/>
    </location>
</feature>
<dbReference type="OrthoDB" id="7850915at2"/>
<dbReference type="EMBL" id="FQXC01000005">
    <property type="protein sequence ID" value="SHH94679.1"/>
    <property type="molecule type" value="Genomic_DNA"/>
</dbReference>
<dbReference type="Proteomes" id="UP000184221">
    <property type="component" value="Unassembled WGS sequence"/>
</dbReference>
<feature type="transmembrane region" description="Helical" evidence="1">
    <location>
        <begin position="161"/>
        <end position="181"/>
    </location>
</feature>